<reference evidence="4 5" key="1">
    <citation type="submission" date="2018-02" db="EMBL/GenBank/DDBJ databases">
        <title>Solimicrobium silvestre gen. nov., sp. nov., isolated from alpine forest soil.</title>
        <authorList>
            <person name="Margesin R."/>
            <person name="Albuquerque L."/>
            <person name="Zhang D.-C."/>
            <person name="Froufe H.J.C."/>
            <person name="Severino R."/>
            <person name="Roxo I."/>
            <person name="Egas C."/>
            <person name="Da Costa M.S."/>
        </authorList>
    </citation>
    <scope>NUCLEOTIDE SEQUENCE [LARGE SCALE GENOMIC DNA]</scope>
    <source>
        <strain evidence="4 5">S20-91</strain>
    </source>
</reference>
<dbReference type="PROSITE" id="PS50005">
    <property type="entry name" value="TPR"/>
    <property type="match status" value="1"/>
</dbReference>
<gene>
    <name evidence="1" type="primary">cpoB</name>
    <name evidence="4" type="ORF">S2091_0466</name>
</gene>
<keyword evidence="1" id="KW-0131">Cell cycle</keyword>
<feature type="coiled-coil region" evidence="1">
    <location>
        <begin position="62"/>
        <end position="96"/>
    </location>
</feature>
<dbReference type="InterPro" id="IPR019734">
    <property type="entry name" value="TPR_rpt"/>
</dbReference>
<evidence type="ECO:0000256" key="2">
    <source>
        <dbReference type="PROSITE-ProRule" id="PRU00339"/>
    </source>
</evidence>
<comment type="similarity">
    <text evidence="1">Belongs to the CpoB family.</text>
</comment>
<dbReference type="InterPro" id="IPR011990">
    <property type="entry name" value="TPR-like_helical_dom_sf"/>
</dbReference>
<organism evidence="4 5">
    <name type="scientific">Solimicrobium silvestre</name>
    <dbReference type="NCBI Taxonomy" id="2099400"/>
    <lineage>
        <taxon>Bacteria</taxon>
        <taxon>Pseudomonadati</taxon>
        <taxon>Pseudomonadota</taxon>
        <taxon>Betaproteobacteria</taxon>
        <taxon>Burkholderiales</taxon>
        <taxon>Oxalobacteraceae</taxon>
        <taxon>Solimicrobium</taxon>
    </lineage>
</organism>
<keyword evidence="1" id="KW-0132">Cell division</keyword>
<dbReference type="InterPro" id="IPR032519">
    <property type="entry name" value="YbgF_tri"/>
</dbReference>
<dbReference type="SUPFAM" id="SSF48452">
    <property type="entry name" value="TPR-like"/>
    <property type="match status" value="1"/>
</dbReference>
<accession>A0A2S9H5Q3</accession>
<feature type="domain" description="YbgF trimerisation" evidence="3">
    <location>
        <begin position="60"/>
        <end position="114"/>
    </location>
</feature>
<comment type="function">
    <text evidence="1">Mediates coordination of peptidoglycan synthesis and outer membrane constriction during cell division.</text>
</comment>
<dbReference type="EMBL" id="PUGF01000001">
    <property type="protein sequence ID" value="PRC95271.1"/>
    <property type="molecule type" value="Genomic_DNA"/>
</dbReference>
<feature type="signal peptide" evidence="1">
    <location>
        <begin position="1"/>
        <end position="23"/>
    </location>
</feature>
<name>A0A2S9H5Q3_9BURK</name>
<proteinExistence type="inferred from homology"/>
<dbReference type="GO" id="GO:0070206">
    <property type="term" value="P:protein trimerization"/>
    <property type="evidence" value="ECO:0007669"/>
    <property type="project" value="InterPro"/>
</dbReference>
<evidence type="ECO:0000313" key="4">
    <source>
        <dbReference type="EMBL" id="PRC95271.1"/>
    </source>
</evidence>
<evidence type="ECO:0000256" key="1">
    <source>
        <dbReference type="HAMAP-Rule" id="MF_02066"/>
    </source>
</evidence>
<feature type="chain" id="PRO_5015788977" description="Cell division coordinator CpoB" evidence="1">
    <location>
        <begin position="24"/>
        <end position="250"/>
    </location>
</feature>
<dbReference type="RefSeq" id="WP_105530139.1">
    <property type="nucleotide sequence ID" value="NZ_PUGF01000001.1"/>
</dbReference>
<dbReference type="GO" id="GO:0043093">
    <property type="term" value="P:FtsZ-dependent cytokinesis"/>
    <property type="evidence" value="ECO:0007669"/>
    <property type="project" value="UniProtKB-UniRule"/>
</dbReference>
<dbReference type="HAMAP" id="MF_02066">
    <property type="entry name" value="CpoB"/>
    <property type="match status" value="1"/>
</dbReference>
<dbReference type="Gene3D" id="1.25.40.10">
    <property type="entry name" value="Tetratricopeptide repeat domain"/>
    <property type="match status" value="1"/>
</dbReference>
<evidence type="ECO:0000259" key="3">
    <source>
        <dbReference type="Pfam" id="PF16331"/>
    </source>
</evidence>
<dbReference type="Pfam" id="PF14559">
    <property type="entry name" value="TPR_19"/>
    <property type="match status" value="1"/>
</dbReference>
<keyword evidence="1" id="KW-0175">Coiled coil</keyword>
<comment type="caution">
    <text evidence="4">The sequence shown here is derived from an EMBL/GenBank/DDBJ whole genome shotgun (WGS) entry which is preliminary data.</text>
</comment>
<keyword evidence="1" id="KW-0732">Signal</keyword>
<keyword evidence="5" id="KW-1185">Reference proteome</keyword>
<sequence precursor="true">MKRFFLSLLTVLSIGILTTPAHAGLFDDDEARKAILDLRTKLDTVSSKLDDQITNKADKTVVLDQLNQLDSLRQEIAKLRGQVEVLSNDVSDSQRRQKDFYVDLDNRLRKLEPQKLLVDGKEAQIDPNEQKSYDTALAVFQSGDYSGAANALNSFIQMYTRSAYVPNAQYSLGIAYYAQKDYRNAIATFQSLVKASPDFSRAPDAMLTIATCYSEQKDKTAARKVLQNLRTQYPDSAAAKTAIDRLNALK</sequence>
<dbReference type="InterPro" id="IPR034706">
    <property type="entry name" value="CpoB"/>
</dbReference>
<protein>
    <recommendedName>
        <fullName evidence="1">Cell division coordinator CpoB</fullName>
    </recommendedName>
</protein>
<keyword evidence="2" id="KW-0802">TPR repeat</keyword>
<dbReference type="AlphaFoldDB" id="A0A2S9H5Q3"/>
<feature type="repeat" description="TPR" evidence="2">
    <location>
        <begin position="166"/>
        <end position="199"/>
    </location>
</feature>
<dbReference type="Proteomes" id="UP000237839">
    <property type="component" value="Unassembled WGS sequence"/>
</dbReference>
<dbReference type="Gene3D" id="1.20.5.110">
    <property type="match status" value="1"/>
</dbReference>
<dbReference type="OrthoDB" id="8525418at2"/>
<evidence type="ECO:0000313" key="5">
    <source>
        <dbReference type="Proteomes" id="UP000237839"/>
    </source>
</evidence>
<dbReference type="InterPro" id="IPR014162">
    <property type="entry name" value="CpoB_C"/>
</dbReference>
<comment type="subcellular location">
    <subcellularLocation>
        <location evidence="1">Periplasm</location>
    </subcellularLocation>
</comment>
<keyword evidence="1" id="KW-0574">Periplasm</keyword>
<dbReference type="GO" id="GO:0030288">
    <property type="term" value="C:outer membrane-bounded periplasmic space"/>
    <property type="evidence" value="ECO:0007669"/>
    <property type="project" value="UniProtKB-UniRule"/>
</dbReference>
<dbReference type="NCBIfam" id="TIGR02795">
    <property type="entry name" value="tol_pal_ybgF"/>
    <property type="match status" value="1"/>
</dbReference>
<dbReference type="SMART" id="SM00028">
    <property type="entry name" value="TPR"/>
    <property type="match status" value="2"/>
</dbReference>
<dbReference type="Pfam" id="PF16331">
    <property type="entry name" value="TolA_bind_tri"/>
    <property type="match status" value="1"/>
</dbReference>